<organism evidence="4 5">
    <name type="scientific">Paramecium pentaurelia</name>
    <dbReference type="NCBI Taxonomy" id="43138"/>
    <lineage>
        <taxon>Eukaryota</taxon>
        <taxon>Sar</taxon>
        <taxon>Alveolata</taxon>
        <taxon>Ciliophora</taxon>
        <taxon>Intramacronucleata</taxon>
        <taxon>Oligohymenophorea</taxon>
        <taxon>Peniculida</taxon>
        <taxon>Parameciidae</taxon>
        <taxon>Paramecium</taxon>
    </lineage>
</organism>
<protein>
    <recommendedName>
        <fullName evidence="3">EGF-like domain-containing protein</fullName>
    </recommendedName>
</protein>
<dbReference type="Proteomes" id="UP000689195">
    <property type="component" value="Unassembled WGS sequence"/>
</dbReference>
<accession>A0A8S1YEF3</accession>
<feature type="transmembrane region" description="Helical" evidence="2">
    <location>
        <begin position="2441"/>
        <end position="2463"/>
    </location>
</feature>
<comment type="caution">
    <text evidence="4">The sequence shown here is derived from an EMBL/GenBank/DDBJ whole genome shotgun (WGS) entry which is preliminary data.</text>
</comment>
<sequence>MLTQFTFNQFTIQHFITSGYQINNQQLTYTSNYGQFIGYMVDIYGTTSVKTLIFGYNQGHTFNVVQNANNVLITVSGANVQQINFAIMAFDDTIINNSYQTIFEQYIQLLILSIELSTRTPLRFINQYWKLYPISITGTFEVLTEQIGGYYINTGTNAININGDSAFGKLTKYFTQANDKFILGAQLNNIQYISISITSTDTFVSCSQSEYIYNEIYAYISQCKRTEFQIYQIFIINLNEYDGSIVLSQSSTEVKIANIQKVRQLYYLMVVSKSSNNLNTNAIIQDIYQGILKSTGFFGFDFQCLTYNDDLQCDTYRNGYKTSMSNEFDASQNLVTDVQNMNGKKCNYFNFNNAVTILKNNKNNLNTIITGQIINSVQPTVKDYYFQYDALEIGRLTSSAQPNEYLFAPKAGQQEVQMITPTFFGAQSQIYQYIKNMLSVTLIETNIDEIIIDNKLATNNRGQMKTISYYLSNYGIVYNSICVTTYDTQIFPNTYECFLRPLNSEFDAIDMTLTAPLQNLKYKINQKNNIMLIYMLLADFGEIPTTQNKIQSFSQQIYEQILNSVQNDQCKCWGRYRQKENNCRCQDGYYPPADTVFGLLDCQPCDYKCLTCQFTKTQCISCPLNSNRVLDLVSYTCECKKGYFELGVILCSLCHYSCGKCNTLAEKCTECDILHHRTWDNVNFLCYCNDGYYDDGSNQICAKCDHSCSKCNQAGKICQACVLSVFRTQQADNTCPCDAGYYDDGANSLCQPCDYTCFTCVDTPTKCTDCKVNSHRTLSNNECICDTHYYHVNLLWDCQQCSIYCQNCTGPTRTECNDCQAIQNRELIVTSCECLAGYFKDSLDSTICPQCDYQCKTCKVMSNQCQSCEPTYNRLFDSFNKKCYCKDGYFDDGTNAQCQTCSYRCRTCVGNLDKCLSCPLNTNRKYDSTKNTCKCQSSFSDIGVPVCMKCHASCQECQTLATFCLQCNTNKTFRIDNSSINNTCPCQDGYYDDGMNTVCKLCHPQCDTCSQFQVCTSCNVTYGRVDKSVIDNTCPCNDGFYDDNLNKQCQTCHYTCKTCIEKNTKCVTCNTIGTQRQNATDSCPCNVGYYDNGNLICEICHYKCATCSQQSTYCTSCPLSRQGSNCDCKIGYIENGVKECTACYFKCGLCTLSDLNTCLACNLNRINLPICDCDSGYYELNNECLPCPNKCLSCDSTKTCQLCKGDRLNNPVCYCPDGYYEDEISINCKVCFGNCSTCNKDSCLTCKGNRILEPLQCSCPQNSISHIETPFCSDCNVAVISAQFSSDLSIIYFTFPFNVQFVSIKKVTPYSACSQIFQPSTFSTLGPSPLCSIIQENILIVELSEQSSITISTTIQFNTDILLKTGCSSAIASFILINFSYNPVKMDPVFELTTYSDPITLCQDIPINIINKFVDGRRNFTEIAWSIVKMYPQTSSVSQYLTGLFAEANANNYQSITIASLSLSEYGIYVIQLKAKNFRDQVYTAQTTIQTESFESPIIKIDPEQQYIFGRWEDLSFTVTLKHVSCYTNSVIEIFDAIRVNWTEIAKTPQDTPSVLKESVISETDGMTFLSTLRIPAYTAAISSTYTIQVTASLTNKPIKTSIQFTITIISSPMQAYIQGGTRTQSFNDYTILNGFCRDPDLDYPWNKDPDITFNWRCINLATSESCTDSNKEPLELNVTDSTQTFKPRVLDPYQPLQFVMRNTKKSTILITQIILLVIENDLPNIQVSYPSGYDSRQILLHEELNFTLATTVDPDSLKYFCQIIYNYNIVASFTFKFLQVKFRIWDYWEDTDQSINGIQIKMAAKDIYHYMPSTSSVNLLLNIPPSNCKFTIIPSTGTSITDLFVLSVTNCNDVQLPLQYQFHIYSSQKTMDNDNLIGETINKKSITDKQSSPQLQLVLPTPINPDNSIAYELVLVASIFDNNNGMKNLTKTVKIKSIYQKVETSDFQSILLQIRRALKLSDTIDESSLPSLFIGSQELSTLYNQLQPEKKAQMKSILKDIYNILQSFQGKMTSKVLEESLLSSIAAIGRTGINYEMDDSDVVDFYTIKQQIKKTVKQLNRQINELDYFLKQKSKSGGSTSKFEDAIKALDNTLLNSGFVTDTIFNAIKNNQFQGADVTDADVNLLKEQIQQINKLVAIATLKRSLANEKPRQYAGQQMGMQAYKSTPAQINKILSGSITPRFFGGSSQDTSTNGLQGTGSDDNLNLEEEEDEINYDEYLSILNGTYNKNDTNSTNSTTNTNSTNSGGQRRLLQFVDWIQNKNNVHYLRNLQQIDPVAVKQYEVSMSNFATSPNLNDPKFQTQLKVNQTNEVSNTSNITRDQSIVSNFGTIQPNITMTESGQSTEIKTLDGQTIKLSFQAPQNDSSNSTMECLSEAKDTWETGTCKIKKDVDSKGNIAYVCDCVVVNPTTVITKLDSFISNKLSSVFNADSFNIFLQIQFWKYAIFYIAIGFTGAYVALMVIGLRKDNQDFIEEITKELNININQNPNLLNLKKEIHDIVIEEKSIEDSTEHENEITPVIQSAEYPKLALLCLKAPMNVQLKQDDNGKLIVPDEENTGLNQHEIYRLQVERNKNKINIKQVQDQLQQHQLYNPTTNKQSGRATELSKVIKNVYTIHDLKYQHGQQIKLKPLTLKVLWEGILTLHRVLQILMLYDDIISRPARFALIYAKTILVLALSALFSGNMGPVYGTLISVGIGQVINVILSIITVTMKASPILKFLGILLTIAISAVCWFIVLMLSASMEEIQANMWAVQFASTQVIDLIIVEFLIISIKLAIYPWAIKALNNPEESASKVLANLVFIIVAQPQIQKFFEVEDKHENNLEA</sequence>
<evidence type="ECO:0000256" key="2">
    <source>
        <dbReference type="SAM" id="Phobius"/>
    </source>
</evidence>
<name>A0A8S1YEF3_9CILI</name>
<feature type="region of interest" description="Disordered" evidence="1">
    <location>
        <begin position="2187"/>
        <end position="2207"/>
    </location>
</feature>
<feature type="domain" description="EGF-like" evidence="3">
    <location>
        <begin position="752"/>
        <end position="784"/>
    </location>
</feature>
<evidence type="ECO:0000313" key="4">
    <source>
        <dbReference type="EMBL" id="CAD8209864.1"/>
    </source>
</evidence>
<dbReference type="InterPro" id="IPR006212">
    <property type="entry name" value="Furin_repeat"/>
</dbReference>
<dbReference type="SMART" id="SM00181">
    <property type="entry name" value="EGF"/>
    <property type="match status" value="11"/>
</dbReference>
<feature type="transmembrane region" description="Helical" evidence="2">
    <location>
        <begin position="2720"/>
        <end position="2740"/>
    </location>
</feature>
<dbReference type="PANTHER" id="PTHR15332">
    <property type="entry name" value="PROPROTEIN CONVERTASE SUBTILISIN_KEXIN TYPE 5-LIKE"/>
    <property type="match status" value="1"/>
</dbReference>
<feature type="transmembrane region" description="Helical" evidence="2">
    <location>
        <begin position="2688"/>
        <end position="2708"/>
    </location>
</feature>
<dbReference type="InterPro" id="IPR002859">
    <property type="entry name" value="PKD/REJ-like"/>
</dbReference>
<dbReference type="EMBL" id="CAJJDO010000156">
    <property type="protein sequence ID" value="CAD8209864.1"/>
    <property type="molecule type" value="Genomic_DNA"/>
</dbReference>
<keyword evidence="2" id="KW-0812">Transmembrane</keyword>
<feature type="region of interest" description="Disordered" evidence="1">
    <location>
        <begin position="2228"/>
        <end position="2249"/>
    </location>
</feature>
<feature type="domain" description="EGF-like" evidence="3">
    <location>
        <begin position="1099"/>
        <end position="1127"/>
    </location>
</feature>
<keyword evidence="5" id="KW-1185">Reference proteome</keyword>
<feature type="transmembrane region" description="Helical" evidence="2">
    <location>
        <begin position="2662"/>
        <end position="2682"/>
    </location>
</feature>
<evidence type="ECO:0000259" key="3">
    <source>
        <dbReference type="SMART" id="SM00181"/>
    </source>
</evidence>
<feature type="domain" description="EGF-like" evidence="3">
    <location>
        <begin position="1001"/>
        <end position="1050"/>
    </location>
</feature>
<dbReference type="OrthoDB" id="10268124at2759"/>
<evidence type="ECO:0000313" key="5">
    <source>
        <dbReference type="Proteomes" id="UP000689195"/>
    </source>
</evidence>
<feature type="domain" description="EGF-like" evidence="3">
    <location>
        <begin position="707"/>
        <end position="751"/>
    </location>
</feature>
<feature type="compositionally biased region" description="Polar residues" evidence="1">
    <location>
        <begin position="2187"/>
        <end position="2202"/>
    </location>
</feature>
<feature type="domain" description="EGF-like" evidence="3">
    <location>
        <begin position="857"/>
        <end position="899"/>
    </location>
</feature>
<feature type="domain" description="EGF-like" evidence="3">
    <location>
        <begin position="1051"/>
        <end position="1098"/>
    </location>
</feature>
<feature type="transmembrane region" description="Helical" evidence="2">
    <location>
        <begin position="2752"/>
        <end position="2774"/>
    </location>
</feature>
<evidence type="ECO:0000256" key="1">
    <source>
        <dbReference type="SAM" id="MobiDB-lite"/>
    </source>
</evidence>
<feature type="domain" description="EGF-like" evidence="3">
    <location>
        <begin position="956"/>
        <end position="1000"/>
    </location>
</feature>
<gene>
    <name evidence="4" type="ORF">PPENT_87.1.T1560087</name>
</gene>
<feature type="domain" description="EGF-like" evidence="3">
    <location>
        <begin position="653"/>
        <end position="702"/>
    </location>
</feature>
<feature type="domain" description="EGF-like" evidence="3">
    <location>
        <begin position="1193"/>
        <end position="1229"/>
    </location>
</feature>
<proteinExistence type="predicted"/>
<dbReference type="InterPro" id="IPR000742">
    <property type="entry name" value="EGF"/>
</dbReference>
<feature type="domain" description="EGF-like" evidence="3">
    <location>
        <begin position="1149"/>
        <end position="1185"/>
    </location>
</feature>
<dbReference type="Pfam" id="PF02010">
    <property type="entry name" value="REJ"/>
    <property type="match status" value="1"/>
</dbReference>
<dbReference type="SMART" id="SM00261">
    <property type="entry name" value="FU"/>
    <property type="match status" value="14"/>
</dbReference>
<feature type="domain" description="EGF-like" evidence="3">
    <location>
        <begin position="604"/>
        <end position="652"/>
    </location>
</feature>
<reference evidence="4" key="1">
    <citation type="submission" date="2021-01" db="EMBL/GenBank/DDBJ databases">
        <authorList>
            <consortium name="Genoscope - CEA"/>
            <person name="William W."/>
        </authorList>
    </citation>
    <scope>NUCLEOTIDE SEQUENCE</scope>
</reference>
<keyword evidence="2" id="KW-1133">Transmembrane helix</keyword>
<keyword evidence="2" id="KW-0472">Membrane</keyword>
<feature type="compositionally biased region" description="Low complexity" evidence="1">
    <location>
        <begin position="2228"/>
        <end position="2247"/>
    </location>
</feature>
<dbReference type="PANTHER" id="PTHR15332:SF175">
    <property type="entry name" value="PROPROTEIN CONVERTASE SUBTILISIN_KEXIN TYPE 5-LIKE"/>
    <property type="match status" value="1"/>
</dbReference>